<evidence type="ECO:0000256" key="1">
    <source>
        <dbReference type="ARBA" id="ARBA00022603"/>
    </source>
</evidence>
<dbReference type="CDD" id="cd02440">
    <property type="entry name" value="AdoMet_MTases"/>
    <property type="match status" value="1"/>
</dbReference>
<dbReference type="GO" id="GO:0005739">
    <property type="term" value="C:mitochondrion"/>
    <property type="evidence" value="ECO:0007669"/>
    <property type="project" value="TreeGrafter"/>
</dbReference>
<reference evidence="5" key="1">
    <citation type="submission" date="2022-10" db="EMBL/GenBank/DDBJ databases">
        <title>Genome assembly of Pristionchus species.</title>
        <authorList>
            <person name="Yoshida K."/>
            <person name="Sommer R.J."/>
        </authorList>
    </citation>
    <scope>NUCLEOTIDE SEQUENCE [LARGE SCALE GENOMIC DNA]</scope>
    <source>
        <strain evidence="5">RS5460</strain>
    </source>
</reference>
<keyword evidence="1" id="KW-0489">Methyltransferase</keyword>
<organism evidence="4 5">
    <name type="scientific">Pristionchus mayeri</name>
    <dbReference type="NCBI Taxonomy" id="1317129"/>
    <lineage>
        <taxon>Eukaryota</taxon>
        <taxon>Metazoa</taxon>
        <taxon>Ecdysozoa</taxon>
        <taxon>Nematoda</taxon>
        <taxon>Chromadorea</taxon>
        <taxon>Rhabditida</taxon>
        <taxon>Rhabditina</taxon>
        <taxon>Diplogasteromorpha</taxon>
        <taxon>Diplogasteroidea</taxon>
        <taxon>Neodiplogasteridae</taxon>
        <taxon>Pristionchus</taxon>
    </lineage>
</organism>
<feature type="non-terminal residue" evidence="4">
    <location>
        <position position="1"/>
    </location>
</feature>
<accession>A0AAN5C4H0</accession>
<keyword evidence="5" id="KW-1185">Reference proteome</keyword>
<gene>
    <name evidence="4" type="ORF">PMAYCL1PPCAC_07158</name>
</gene>
<dbReference type="Gene3D" id="3.40.50.150">
    <property type="entry name" value="Vaccinia Virus protein VP39"/>
    <property type="match status" value="1"/>
</dbReference>
<keyword evidence="2" id="KW-0808">Transferase</keyword>
<dbReference type="GO" id="GO:0032981">
    <property type="term" value="P:mitochondrial respiratory chain complex I assembly"/>
    <property type="evidence" value="ECO:0007669"/>
    <property type="project" value="TreeGrafter"/>
</dbReference>
<dbReference type="GO" id="GO:0008168">
    <property type="term" value="F:methyltransferase activity"/>
    <property type="evidence" value="ECO:0007669"/>
    <property type="project" value="UniProtKB-KW"/>
</dbReference>
<dbReference type="AlphaFoldDB" id="A0AAN5C4H0"/>
<name>A0AAN5C4H0_9BILA</name>
<dbReference type="SUPFAM" id="SSF53335">
    <property type="entry name" value="S-adenosyl-L-methionine-dependent methyltransferases"/>
    <property type="match status" value="1"/>
</dbReference>
<dbReference type="Proteomes" id="UP001328107">
    <property type="component" value="Unassembled WGS sequence"/>
</dbReference>
<dbReference type="InterPro" id="IPR029063">
    <property type="entry name" value="SAM-dependent_MTases_sf"/>
</dbReference>
<dbReference type="GO" id="GO:0032259">
    <property type="term" value="P:methylation"/>
    <property type="evidence" value="ECO:0007669"/>
    <property type="project" value="UniProtKB-KW"/>
</dbReference>
<sequence>ILGMRSLIPRLVHRSFSSSPSLIFDRSMKRRQRDWSAVHPSRNEVEYIREELGWSVADRVADLTKYSHKVLEIGHGMISSHLESQRVSSVTLLDSSEAMLDSAKRPDDEKVEFIRVRGDEESLSAVEGQQFDLILTSMVAHWINDLPGWMGRVHSLLKPDCPLIGTILAEDTLYELRCSLQLAEMERLGGMSSHLSPLVRPTDIGSLLGSNGFKLVTLDSDEIQVSYPSMMHLLDDLQLMGESNCSAVRPLTLRRDIAVAASAIYQSMYGREDNFPCTFRVLSFIGWTEGPTTPKAAKRGSQTHSFKDISNDL</sequence>
<evidence type="ECO:0008006" key="6">
    <source>
        <dbReference type="Google" id="ProtNLM"/>
    </source>
</evidence>
<dbReference type="Pfam" id="PF13489">
    <property type="entry name" value="Methyltransf_23"/>
    <property type="match status" value="1"/>
</dbReference>
<comment type="caution">
    <text evidence="4">The sequence shown here is derived from an EMBL/GenBank/DDBJ whole genome shotgun (WGS) entry which is preliminary data.</text>
</comment>
<proteinExistence type="predicted"/>
<evidence type="ECO:0000313" key="5">
    <source>
        <dbReference type="Proteomes" id="UP001328107"/>
    </source>
</evidence>
<dbReference type="EMBL" id="BTRK01000002">
    <property type="protein sequence ID" value="GMR36963.1"/>
    <property type="molecule type" value="Genomic_DNA"/>
</dbReference>
<feature type="region of interest" description="Disordered" evidence="3">
    <location>
        <begin position="293"/>
        <end position="313"/>
    </location>
</feature>
<protein>
    <recommendedName>
        <fullName evidence="6">Methyltransferase</fullName>
    </recommendedName>
</protein>
<evidence type="ECO:0000313" key="4">
    <source>
        <dbReference type="EMBL" id="GMR36963.1"/>
    </source>
</evidence>
<evidence type="ECO:0000256" key="2">
    <source>
        <dbReference type="ARBA" id="ARBA00022679"/>
    </source>
</evidence>
<evidence type="ECO:0000256" key="3">
    <source>
        <dbReference type="SAM" id="MobiDB-lite"/>
    </source>
</evidence>
<dbReference type="PANTHER" id="PTHR13090">
    <property type="entry name" value="ARGININE-HYDROXYLASE NDUFAF5, MITOCHONDRIAL"/>
    <property type="match status" value="1"/>
</dbReference>
<dbReference type="PANTHER" id="PTHR13090:SF1">
    <property type="entry name" value="ARGININE-HYDROXYLASE NDUFAF5, MITOCHONDRIAL"/>
    <property type="match status" value="1"/>
</dbReference>
<dbReference type="InterPro" id="IPR050602">
    <property type="entry name" value="Malonyl-ACP_OMT"/>
</dbReference>